<accession>A0A7J9N417</accession>
<sequence>MLEKCLKKFVLKEKSIGKALVPEVSEEVCHRRGRWSRQGAQEDWFEQGKS</sequence>
<gene>
    <name evidence="1" type="ORF">Goshw_029859</name>
</gene>
<dbReference type="Proteomes" id="UP000593576">
    <property type="component" value="Unassembled WGS sequence"/>
</dbReference>
<evidence type="ECO:0000313" key="1">
    <source>
        <dbReference type="EMBL" id="MBA0878073.1"/>
    </source>
</evidence>
<protein>
    <submittedName>
        <fullName evidence="1">Uncharacterized protein</fullName>
    </submittedName>
</protein>
<proteinExistence type="predicted"/>
<dbReference type="AlphaFoldDB" id="A0A7J9N417"/>
<name>A0A7J9N417_GOSSC</name>
<reference evidence="1 2" key="1">
    <citation type="journal article" date="2019" name="Genome Biol. Evol.">
        <title>Insights into the evolution of the New World diploid cottons (Gossypium, subgenus Houzingenia) based on genome sequencing.</title>
        <authorList>
            <person name="Grover C.E."/>
            <person name="Arick M.A. 2nd"/>
            <person name="Thrash A."/>
            <person name="Conover J.L."/>
            <person name="Sanders W.S."/>
            <person name="Peterson D.G."/>
            <person name="Frelichowski J.E."/>
            <person name="Scheffler J.A."/>
            <person name="Scheffler B.E."/>
            <person name="Wendel J.F."/>
        </authorList>
    </citation>
    <scope>NUCLEOTIDE SEQUENCE [LARGE SCALE GENOMIC DNA]</scope>
    <source>
        <strain evidence="1">1</strain>
        <tissue evidence="1">Leaf</tissue>
    </source>
</reference>
<organism evidence="1 2">
    <name type="scientific">Gossypium schwendimanii</name>
    <name type="common">Cotton</name>
    <dbReference type="NCBI Taxonomy" id="34291"/>
    <lineage>
        <taxon>Eukaryota</taxon>
        <taxon>Viridiplantae</taxon>
        <taxon>Streptophyta</taxon>
        <taxon>Embryophyta</taxon>
        <taxon>Tracheophyta</taxon>
        <taxon>Spermatophyta</taxon>
        <taxon>Magnoliopsida</taxon>
        <taxon>eudicotyledons</taxon>
        <taxon>Gunneridae</taxon>
        <taxon>Pentapetalae</taxon>
        <taxon>rosids</taxon>
        <taxon>malvids</taxon>
        <taxon>Malvales</taxon>
        <taxon>Malvaceae</taxon>
        <taxon>Malvoideae</taxon>
        <taxon>Gossypium</taxon>
    </lineage>
</organism>
<comment type="caution">
    <text evidence="1">The sequence shown here is derived from an EMBL/GenBank/DDBJ whole genome shotgun (WGS) entry which is preliminary data.</text>
</comment>
<dbReference type="EMBL" id="JABFAF010270471">
    <property type="protein sequence ID" value="MBA0878073.1"/>
    <property type="molecule type" value="Genomic_DNA"/>
</dbReference>
<evidence type="ECO:0000313" key="2">
    <source>
        <dbReference type="Proteomes" id="UP000593576"/>
    </source>
</evidence>
<dbReference type="OrthoDB" id="996639at2759"/>
<keyword evidence="2" id="KW-1185">Reference proteome</keyword>